<evidence type="ECO:0000313" key="1">
    <source>
        <dbReference type="EMBL" id="KPL58440.1"/>
    </source>
</evidence>
<dbReference type="AlphaFoldDB" id="A0A0P6VUU7"/>
<dbReference type="InterPro" id="IPR029060">
    <property type="entry name" value="PIN-like_dom_sf"/>
</dbReference>
<dbReference type="SUPFAM" id="SSF88723">
    <property type="entry name" value="PIN domain-like"/>
    <property type="match status" value="1"/>
</dbReference>
<accession>A0A0P6VUU7</accession>
<dbReference type="Proteomes" id="UP000050398">
    <property type="component" value="Unassembled WGS sequence"/>
</dbReference>
<dbReference type="EMBL" id="LIXZ01000015">
    <property type="protein sequence ID" value="KPL58440.1"/>
    <property type="molecule type" value="Genomic_DNA"/>
</dbReference>
<name>A0A0P6VUU7_9BACI</name>
<dbReference type="PATRIC" id="fig|218284.4.peg.1486"/>
<proteinExistence type="predicted"/>
<reference evidence="1 2" key="1">
    <citation type="submission" date="2015-08" db="EMBL/GenBank/DDBJ databases">
        <title>Draft Genome Sequence of Bacillus vietnamensis UCD-SED5.</title>
        <authorList>
            <person name="Lee R.D."/>
            <person name="Jospin G."/>
            <person name="Lang J.M."/>
            <person name="Coil D.A."/>
            <person name="Eisen J.A."/>
        </authorList>
    </citation>
    <scope>NUCLEOTIDE SEQUENCE [LARGE SCALE GENOMIC DNA]</scope>
    <source>
        <strain evidence="1 2">UCD-SED5</strain>
    </source>
</reference>
<sequence length="102" mass="11201">MQKINIKKSIPLQSNDAFIAASASNQSASLLTFDKDFMKTTIIDSIQGPVLNVYSVKMKNNDLFGSESQKLIEHLDGSLKHIIEKVVGGPGQFEEKFGISND</sequence>
<dbReference type="RefSeq" id="WP_060673561.1">
    <property type="nucleotide sequence ID" value="NZ_LIXZ01000015.1"/>
</dbReference>
<comment type="caution">
    <text evidence="1">The sequence shown here is derived from an EMBL/GenBank/DDBJ whole genome shotgun (WGS) entry which is preliminary data.</text>
</comment>
<evidence type="ECO:0000313" key="2">
    <source>
        <dbReference type="Proteomes" id="UP000050398"/>
    </source>
</evidence>
<protein>
    <submittedName>
        <fullName evidence="1">Uncharacterized protein</fullName>
    </submittedName>
</protein>
<gene>
    <name evidence="1" type="ORF">AM506_16410</name>
</gene>
<organism evidence="1 2">
    <name type="scientific">Rossellomorea vietnamensis</name>
    <dbReference type="NCBI Taxonomy" id="218284"/>
    <lineage>
        <taxon>Bacteria</taxon>
        <taxon>Bacillati</taxon>
        <taxon>Bacillota</taxon>
        <taxon>Bacilli</taxon>
        <taxon>Bacillales</taxon>
        <taxon>Bacillaceae</taxon>
        <taxon>Rossellomorea</taxon>
    </lineage>
</organism>